<evidence type="ECO:0000256" key="3">
    <source>
        <dbReference type="ARBA" id="ARBA00023002"/>
    </source>
</evidence>
<keyword evidence="6" id="KW-1185">Reference proteome</keyword>
<dbReference type="OMA" id="HKYGEMD"/>
<name>S7RUF7_GLOTA</name>
<dbReference type="InterPro" id="IPR036291">
    <property type="entry name" value="NAD(P)-bd_dom_sf"/>
</dbReference>
<evidence type="ECO:0000256" key="4">
    <source>
        <dbReference type="RuleBase" id="RU000363"/>
    </source>
</evidence>
<proteinExistence type="inferred from homology"/>
<evidence type="ECO:0000256" key="1">
    <source>
        <dbReference type="ARBA" id="ARBA00006484"/>
    </source>
</evidence>
<dbReference type="AlphaFoldDB" id="S7RUF7"/>
<organism evidence="5 6">
    <name type="scientific">Gloeophyllum trabeum (strain ATCC 11539 / FP-39264 / Madison 617)</name>
    <name type="common">Brown rot fungus</name>
    <dbReference type="NCBI Taxonomy" id="670483"/>
    <lineage>
        <taxon>Eukaryota</taxon>
        <taxon>Fungi</taxon>
        <taxon>Dikarya</taxon>
        <taxon>Basidiomycota</taxon>
        <taxon>Agaricomycotina</taxon>
        <taxon>Agaricomycetes</taxon>
        <taxon>Gloeophyllales</taxon>
        <taxon>Gloeophyllaceae</taxon>
        <taxon>Gloeophyllum</taxon>
    </lineage>
</organism>
<dbReference type="GeneID" id="19298654"/>
<accession>S7RUF7</accession>
<sequence>MGLLLSVIDQNFPPKAKWGVDNIPDLSSKVIIVYLACRDQQKADDAIRRLKEETGRKALYLSLDLSDLESVKRAAMQFQEQEQALHILFNNAGVMSPPISALTKQGYDLQFGTNVLGHFYFTKLLLPCLKTAAQSSPDHVARVINTSSQTHVIGSLNFNAFTDTPTRRKMSQNALYAQSKFGNVVFSNELAKRYGLEGIMSVALHPGSLTTDLGRHLPPLMRAIIHSLCHTPPEGALTQLWGGTAPEAATLNGKYLIPWARIGLPDKKTSDEAQGAKLWEWCEEQVKDI</sequence>
<reference evidence="5 6" key="1">
    <citation type="journal article" date="2012" name="Science">
        <title>The Paleozoic origin of enzymatic lignin decomposition reconstructed from 31 fungal genomes.</title>
        <authorList>
            <person name="Floudas D."/>
            <person name="Binder M."/>
            <person name="Riley R."/>
            <person name="Barry K."/>
            <person name="Blanchette R.A."/>
            <person name="Henrissat B."/>
            <person name="Martinez A.T."/>
            <person name="Otillar R."/>
            <person name="Spatafora J.W."/>
            <person name="Yadav J.S."/>
            <person name="Aerts A."/>
            <person name="Benoit I."/>
            <person name="Boyd A."/>
            <person name="Carlson A."/>
            <person name="Copeland A."/>
            <person name="Coutinho P.M."/>
            <person name="de Vries R.P."/>
            <person name="Ferreira P."/>
            <person name="Findley K."/>
            <person name="Foster B."/>
            <person name="Gaskell J."/>
            <person name="Glotzer D."/>
            <person name="Gorecki P."/>
            <person name="Heitman J."/>
            <person name="Hesse C."/>
            <person name="Hori C."/>
            <person name="Igarashi K."/>
            <person name="Jurgens J.A."/>
            <person name="Kallen N."/>
            <person name="Kersten P."/>
            <person name="Kohler A."/>
            <person name="Kuees U."/>
            <person name="Kumar T.K.A."/>
            <person name="Kuo A."/>
            <person name="LaButti K."/>
            <person name="Larrondo L.F."/>
            <person name="Lindquist E."/>
            <person name="Ling A."/>
            <person name="Lombard V."/>
            <person name="Lucas S."/>
            <person name="Lundell T."/>
            <person name="Martin R."/>
            <person name="McLaughlin D.J."/>
            <person name="Morgenstern I."/>
            <person name="Morin E."/>
            <person name="Murat C."/>
            <person name="Nagy L.G."/>
            <person name="Nolan M."/>
            <person name="Ohm R.A."/>
            <person name="Patyshakuliyeva A."/>
            <person name="Rokas A."/>
            <person name="Ruiz-Duenas F.J."/>
            <person name="Sabat G."/>
            <person name="Salamov A."/>
            <person name="Samejima M."/>
            <person name="Schmutz J."/>
            <person name="Slot J.C."/>
            <person name="St John F."/>
            <person name="Stenlid J."/>
            <person name="Sun H."/>
            <person name="Sun S."/>
            <person name="Syed K."/>
            <person name="Tsang A."/>
            <person name="Wiebenga A."/>
            <person name="Young D."/>
            <person name="Pisabarro A."/>
            <person name="Eastwood D.C."/>
            <person name="Martin F."/>
            <person name="Cullen D."/>
            <person name="Grigoriev I.V."/>
            <person name="Hibbett D.S."/>
        </authorList>
    </citation>
    <scope>NUCLEOTIDE SEQUENCE [LARGE SCALE GENOMIC DNA]</scope>
    <source>
        <strain evidence="5 6">ATCC 11539</strain>
    </source>
</reference>
<dbReference type="KEGG" id="gtr:GLOTRDRAFT_104553"/>
<dbReference type="Pfam" id="PF00106">
    <property type="entry name" value="adh_short"/>
    <property type="match status" value="1"/>
</dbReference>
<dbReference type="PANTHER" id="PTHR24320">
    <property type="entry name" value="RETINOL DEHYDROGENASE"/>
    <property type="match status" value="1"/>
</dbReference>
<dbReference type="Gene3D" id="3.40.50.720">
    <property type="entry name" value="NAD(P)-binding Rossmann-like Domain"/>
    <property type="match status" value="1"/>
</dbReference>
<evidence type="ECO:0000313" key="6">
    <source>
        <dbReference type="Proteomes" id="UP000030669"/>
    </source>
</evidence>
<dbReference type="InterPro" id="IPR002347">
    <property type="entry name" value="SDR_fam"/>
</dbReference>
<gene>
    <name evidence="5" type="ORF">GLOTRDRAFT_104553</name>
</gene>
<evidence type="ECO:0000256" key="2">
    <source>
        <dbReference type="ARBA" id="ARBA00022857"/>
    </source>
</evidence>
<evidence type="ECO:0000313" key="5">
    <source>
        <dbReference type="EMBL" id="EPQ56834.1"/>
    </source>
</evidence>
<keyword evidence="2" id="KW-0521">NADP</keyword>
<comment type="similarity">
    <text evidence="1 4">Belongs to the short-chain dehydrogenases/reductases (SDR) family.</text>
</comment>
<dbReference type="EMBL" id="KB469299">
    <property type="protein sequence ID" value="EPQ56834.1"/>
    <property type="molecule type" value="Genomic_DNA"/>
</dbReference>
<dbReference type="OrthoDB" id="191139at2759"/>
<dbReference type="GO" id="GO:0016491">
    <property type="term" value="F:oxidoreductase activity"/>
    <property type="evidence" value="ECO:0007669"/>
    <property type="project" value="UniProtKB-KW"/>
</dbReference>
<dbReference type="SUPFAM" id="SSF51735">
    <property type="entry name" value="NAD(P)-binding Rossmann-fold domains"/>
    <property type="match status" value="1"/>
</dbReference>
<dbReference type="PANTHER" id="PTHR24320:SF236">
    <property type="entry name" value="SHORT-CHAIN DEHYDROGENASE-RELATED"/>
    <property type="match status" value="1"/>
</dbReference>
<dbReference type="RefSeq" id="XP_007864036.1">
    <property type="nucleotide sequence ID" value="XM_007865845.1"/>
</dbReference>
<dbReference type="Proteomes" id="UP000030669">
    <property type="component" value="Unassembled WGS sequence"/>
</dbReference>
<protein>
    <submittedName>
        <fullName evidence="5">NAD P-binding protein</fullName>
    </submittedName>
</protein>
<dbReference type="eggNOG" id="KOG1208">
    <property type="taxonomic scope" value="Eukaryota"/>
</dbReference>
<dbReference type="HOGENOM" id="CLU_010194_44_6_1"/>
<keyword evidence="3" id="KW-0560">Oxidoreductase</keyword>
<dbReference type="PRINTS" id="PR00080">
    <property type="entry name" value="SDRFAMILY"/>
</dbReference>